<reference evidence="3" key="1">
    <citation type="journal article" date="2009" name="Science">
        <title>The B73 maize genome: complexity, diversity, and dynamics.</title>
        <authorList>
            <person name="Schnable P.S."/>
            <person name="Ware D."/>
            <person name="Fulton R.S."/>
            <person name="Stein J.C."/>
            <person name="Wei F."/>
            <person name="Pasternak S."/>
            <person name="Liang C."/>
            <person name="Zhang J."/>
            <person name="Fulton L."/>
            <person name="Graves T.A."/>
            <person name="Minx P."/>
            <person name="Reily A.D."/>
            <person name="Courtney L."/>
            <person name="Kruchowski S.S."/>
            <person name="Tomlinson C."/>
            <person name="Strong C."/>
            <person name="Delehaunty K."/>
            <person name="Fronick C."/>
            <person name="Courtney B."/>
            <person name="Rock S.M."/>
            <person name="Belter E."/>
            <person name="Du F."/>
            <person name="Kim K."/>
            <person name="Abbott R.M."/>
            <person name="Cotton M."/>
            <person name="Levy A."/>
            <person name="Marchetto P."/>
            <person name="Ochoa K."/>
            <person name="Jackson S.M."/>
            <person name="Gillam B."/>
            <person name="Chen W."/>
            <person name="Yan L."/>
            <person name="Higginbotham J."/>
            <person name="Cardenas M."/>
            <person name="Waligorski J."/>
            <person name="Applebaum E."/>
            <person name="Phelps L."/>
            <person name="Falcone J."/>
            <person name="Kanchi K."/>
            <person name="Thane T."/>
            <person name="Scimone A."/>
            <person name="Thane N."/>
            <person name="Henke J."/>
            <person name="Wang T."/>
            <person name="Ruppert J."/>
            <person name="Shah N."/>
            <person name="Rotter K."/>
            <person name="Hodges J."/>
            <person name="Ingenthron E."/>
            <person name="Cordes M."/>
            <person name="Kohlberg S."/>
            <person name="Sgro J."/>
            <person name="Delgado B."/>
            <person name="Mead K."/>
            <person name="Chinwalla A."/>
            <person name="Leonard S."/>
            <person name="Crouse K."/>
            <person name="Collura K."/>
            <person name="Kudrna D."/>
            <person name="Currie J."/>
            <person name="He R."/>
            <person name="Angelova A."/>
            <person name="Rajasekar S."/>
            <person name="Mueller T."/>
            <person name="Lomeli R."/>
            <person name="Scara G."/>
            <person name="Ko A."/>
            <person name="Delaney K."/>
            <person name="Wissotski M."/>
            <person name="Lopez G."/>
            <person name="Campos D."/>
            <person name="Braidotti M."/>
            <person name="Ashley E."/>
            <person name="Golser W."/>
            <person name="Kim H."/>
            <person name="Lee S."/>
            <person name="Lin J."/>
            <person name="Dujmic Z."/>
            <person name="Kim W."/>
            <person name="Talag J."/>
            <person name="Zuccolo A."/>
            <person name="Fan C."/>
            <person name="Sebastian A."/>
            <person name="Kramer M."/>
            <person name="Spiegel L."/>
            <person name="Nascimento L."/>
            <person name="Zutavern T."/>
            <person name="Miller B."/>
            <person name="Ambroise C."/>
            <person name="Muller S."/>
            <person name="Spooner W."/>
            <person name="Narechania A."/>
            <person name="Ren L."/>
            <person name="Wei S."/>
            <person name="Kumari S."/>
            <person name="Faga B."/>
            <person name="Levy M.J."/>
            <person name="McMahan L."/>
            <person name="Van Buren P."/>
            <person name="Vaughn M.W."/>
            <person name="Ying K."/>
            <person name="Yeh C.-T."/>
            <person name="Emrich S.J."/>
            <person name="Jia Y."/>
            <person name="Kalyanaraman A."/>
            <person name="Hsia A.-P."/>
            <person name="Barbazuk W.B."/>
            <person name="Baucom R.S."/>
            <person name="Brutnell T.P."/>
            <person name="Carpita N.C."/>
            <person name="Chaparro C."/>
            <person name="Chia J.-M."/>
            <person name="Deragon J.-M."/>
            <person name="Estill J.C."/>
            <person name="Fu Y."/>
            <person name="Jeddeloh J.A."/>
            <person name="Han Y."/>
            <person name="Lee H."/>
            <person name="Li P."/>
            <person name="Lisch D.R."/>
            <person name="Liu S."/>
            <person name="Liu Z."/>
            <person name="Nagel D.H."/>
            <person name="McCann M.C."/>
            <person name="SanMiguel P."/>
            <person name="Myers A.M."/>
            <person name="Nettleton D."/>
            <person name="Nguyen J."/>
            <person name="Penning B.W."/>
            <person name="Ponnala L."/>
            <person name="Schneider K.L."/>
            <person name="Schwartz D.C."/>
            <person name="Sharma A."/>
            <person name="Soderlund C."/>
            <person name="Springer N.M."/>
            <person name="Sun Q."/>
            <person name="Wang H."/>
            <person name="Waterman M."/>
            <person name="Westerman R."/>
            <person name="Wolfgruber T.K."/>
            <person name="Yang L."/>
            <person name="Yu Y."/>
            <person name="Zhang L."/>
            <person name="Zhou S."/>
            <person name="Zhu Q."/>
            <person name="Bennetzen J.L."/>
            <person name="Dawe R.K."/>
            <person name="Jiang J."/>
            <person name="Jiang N."/>
            <person name="Presting G.G."/>
            <person name="Wessler S.R."/>
            <person name="Aluru S."/>
            <person name="Martienssen R.A."/>
            <person name="Clifton S.W."/>
            <person name="McCombie W.R."/>
            <person name="Wing R.A."/>
            <person name="Wilson R.K."/>
        </authorList>
    </citation>
    <scope>NUCLEOTIDE SEQUENCE [LARGE SCALE GENOMIC DNA]</scope>
    <source>
        <strain evidence="3">cv. B73</strain>
    </source>
</reference>
<dbReference type="InParanoid" id="A0A804QSR1"/>
<reference evidence="2" key="2">
    <citation type="submission" date="2019-07" db="EMBL/GenBank/DDBJ databases">
        <authorList>
            <person name="Seetharam A."/>
            <person name="Woodhouse M."/>
            <person name="Cannon E."/>
        </authorList>
    </citation>
    <scope>NUCLEOTIDE SEQUENCE [LARGE SCALE GENOMIC DNA]</scope>
    <source>
        <strain evidence="2">cv. B73</strain>
    </source>
</reference>
<organism evidence="2 3">
    <name type="scientific">Zea mays</name>
    <name type="common">Maize</name>
    <dbReference type="NCBI Taxonomy" id="4577"/>
    <lineage>
        <taxon>Eukaryota</taxon>
        <taxon>Viridiplantae</taxon>
        <taxon>Streptophyta</taxon>
        <taxon>Embryophyta</taxon>
        <taxon>Tracheophyta</taxon>
        <taxon>Spermatophyta</taxon>
        <taxon>Magnoliopsida</taxon>
        <taxon>Liliopsida</taxon>
        <taxon>Poales</taxon>
        <taxon>Poaceae</taxon>
        <taxon>PACMAD clade</taxon>
        <taxon>Panicoideae</taxon>
        <taxon>Andropogonodae</taxon>
        <taxon>Andropogoneae</taxon>
        <taxon>Tripsacinae</taxon>
        <taxon>Zea</taxon>
    </lineage>
</organism>
<proteinExistence type="predicted"/>
<sequence>MQGLDLEWAAGASVPGAAAAARVNADAQRQSAPPLFAAGNFAWRRISIPAAKTLVEKMTELVRAGSGGSRFIGAPSLSDTIIEWAGGGGGGSGSASEAPAMGAVQDQQQIELPLSPGTYTNTFRPPKPSSANPTRAGESGTARPLQKINRELVPPPSAEDVPFAQVYRFVGDMFDADAPVPVEAHLQKLKEMDDITAKTVLLVLRNLENNLSTPQFEPVRRLLSTYDPTRALSGQL</sequence>
<name>A0A804QSR1_MAIZE</name>
<evidence type="ECO:0000313" key="3">
    <source>
        <dbReference type="Proteomes" id="UP000007305"/>
    </source>
</evidence>
<evidence type="ECO:0008006" key="4">
    <source>
        <dbReference type="Google" id="ProtNLM"/>
    </source>
</evidence>
<keyword evidence="3" id="KW-1185">Reference proteome</keyword>
<feature type="compositionally biased region" description="Polar residues" evidence="1">
    <location>
        <begin position="123"/>
        <end position="133"/>
    </location>
</feature>
<dbReference type="EnsemblPlants" id="Zm00001eb355450_T001">
    <property type="protein sequence ID" value="Zm00001eb355450_P001"/>
    <property type="gene ID" value="Zm00001eb355450"/>
</dbReference>
<dbReference type="Gramene" id="Zm00001eb355450_T001">
    <property type="protein sequence ID" value="Zm00001eb355450_P001"/>
    <property type="gene ID" value="Zm00001eb355450"/>
</dbReference>
<accession>A0A804QSR1</accession>
<dbReference type="Proteomes" id="UP000007305">
    <property type="component" value="Chromosome 8"/>
</dbReference>
<dbReference type="AlphaFoldDB" id="A0A804QSR1"/>
<feature type="region of interest" description="Disordered" evidence="1">
    <location>
        <begin position="123"/>
        <end position="143"/>
    </location>
</feature>
<protein>
    <recommendedName>
        <fullName evidence="4">Protein REVEILLE 8</fullName>
    </recommendedName>
</protein>
<reference evidence="2" key="3">
    <citation type="submission" date="2021-05" db="UniProtKB">
        <authorList>
            <consortium name="EnsemblPlants"/>
        </authorList>
    </citation>
    <scope>IDENTIFICATION</scope>
    <source>
        <strain evidence="2">cv. B73</strain>
    </source>
</reference>
<evidence type="ECO:0000256" key="1">
    <source>
        <dbReference type="SAM" id="MobiDB-lite"/>
    </source>
</evidence>
<evidence type="ECO:0000313" key="2">
    <source>
        <dbReference type="EnsemblPlants" id="Zm00001eb355450_P001"/>
    </source>
</evidence>
<dbReference type="Pfam" id="PF24904">
    <property type="entry name" value="RVE6"/>
    <property type="match status" value="1"/>
</dbReference>